<dbReference type="SUPFAM" id="SSF53187">
    <property type="entry name" value="Zn-dependent exopeptidases"/>
    <property type="match status" value="1"/>
</dbReference>
<proteinExistence type="inferred from homology"/>
<keyword evidence="4 5" id="KW-0862">Zinc</keyword>
<dbReference type="EC" id="3.5.1.15" evidence="5"/>
<dbReference type="EMBL" id="CP000878">
    <property type="protein sequence ID" value="ABX08175.1"/>
    <property type="molecule type" value="Genomic_DNA"/>
</dbReference>
<feature type="binding site" evidence="5 7">
    <location>
        <position position="41"/>
    </location>
    <ligand>
        <name>Zn(2+)</name>
        <dbReference type="ChEBI" id="CHEBI:29105"/>
    </ligand>
</feature>
<dbReference type="GO" id="GO:0008270">
    <property type="term" value="F:zinc ion binding"/>
    <property type="evidence" value="ECO:0007669"/>
    <property type="project" value="UniProtKB-UniRule"/>
</dbReference>
<evidence type="ECO:0000256" key="7">
    <source>
        <dbReference type="PIRSR" id="PIRSR018001-3"/>
    </source>
</evidence>
<evidence type="ECO:0000259" key="9">
    <source>
        <dbReference type="Pfam" id="PF24827"/>
    </source>
</evidence>
<keyword evidence="11" id="KW-1185">Reference proteome</keyword>
<dbReference type="GO" id="GO:0019807">
    <property type="term" value="F:aspartoacylase activity"/>
    <property type="evidence" value="ECO:0007669"/>
    <property type="project" value="UniProtKB-UniRule"/>
</dbReference>
<dbReference type="KEGG" id="pmj:P9211_02441"/>
<dbReference type="Gene3D" id="3.40.630.10">
    <property type="entry name" value="Zn peptidases"/>
    <property type="match status" value="1"/>
</dbReference>
<feature type="binding site" evidence="5">
    <location>
        <position position="191"/>
    </location>
    <ligand>
        <name>substrate</name>
    </ligand>
</feature>
<feature type="domain" description="Succinylglutamate desuccinylase/Aspartoacylase catalytic" evidence="9">
    <location>
        <begin position="33"/>
        <end position="218"/>
    </location>
</feature>
<evidence type="ECO:0000256" key="1">
    <source>
        <dbReference type="ARBA" id="ARBA00006173"/>
    </source>
</evidence>
<evidence type="ECO:0000313" key="11">
    <source>
        <dbReference type="Proteomes" id="UP000000788"/>
    </source>
</evidence>
<dbReference type="InterPro" id="IPR055438">
    <property type="entry name" value="AstE_AspA_cat"/>
</dbReference>
<dbReference type="GO" id="GO:0016788">
    <property type="term" value="F:hydrolase activity, acting on ester bonds"/>
    <property type="evidence" value="ECO:0007669"/>
    <property type="project" value="InterPro"/>
</dbReference>
<dbReference type="eggNOG" id="COG2988">
    <property type="taxonomic scope" value="Bacteria"/>
</dbReference>
<dbReference type="InterPro" id="IPR050178">
    <property type="entry name" value="AspA/AstE_fam"/>
</dbReference>
<evidence type="ECO:0000256" key="3">
    <source>
        <dbReference type="ARBA" id="ARBA00022801"/>
    </source>
</evidence>
<sequence length="335" mass="37815">MATITGGIDIKVFFLVIFRVIEGFTKKRMSDLQVLLVAGTHGNEINASWLLDQWKKNPGLIKTHGLGFSTVIGNPLARQLCKRYIDRDLNRSFSKDLLNSSKIDDYEIKRAKELLDLYGSRAIEPCQIAIDFHSTTSSMGSSLVVYGRRPADLALAGLIQNRLGLPIYLHEGEKSQTGFLVESWPCGMVVEIGPVSQGVLHNKIINQTLIALQTFIDEIALAKSGKAKFPKNILVHRHLKSIDFPRDESGNQCGFIHSQIQGKDWIPINRETPLFEDTEGNTVKLSAENFQEDLIPVFINEAAYLEKGIAMSLTVRESWRFERNWYEDLKKIVIR</sequence>
<dbReference type="Proteomes" id="UP000000788">
    <property type="component" value="Chromosome"/>
</dbReference>
<name>A9BDI9_PROM4</name>
<dbReference type="PIRSF" id="PIRSF018001">
    <property type="entry name" value="Aspartoacylase"/>
    <property type="match status" value="1"/>
</dbReference>
<feature type="binding site" evidence="5">
    <location>
        <begin position="90"/>
        <end position="91"/>
    </location>
    <ligand>
        <name>substrate</name>
    </ligand>
</feature>
<gene>
    <name evidence="10" type="primary">aspA</name>
    <name evidence="10" type="ordered locus">P9211_02441</name>
</gene>
<feature type="binding site" evidence="5">
    <location>
        <position position="304"/>
    </location>
    <ligand>
        <name>substrate</name>
    </ligand>
</feature>
<feature type="active site" description="Proton donor/acceptor" evidence="6">
    <location>
        <position position="191"/>
    </location>
</feature>
<dbReference type="Gene3D" id="2.20.25.160">
    <property type="match status" value="1"/>
</dbReference>
<reference evidence="10 11" key="1">
    <citation type="journal article" date="2007" name="PLoS Genet.">
        <title>Patterns and implications of gene gain and loss in the evolution of Prochlorococcus.</title>
        <authorList>
            <person name="Kettler G.C."/>
            <person name="Martiny A.C."/>
            <person name="Huang K."/>
            <person name="Zucker J."/>
            <person name="Coleman M.L."/>
            <person name="Rodrigue S."/>
            <person name="Chen F."/>
            <person name="Lapidus A."/>
            <person name="Ferriera S."/>
            <person name="Johnson J."/>
            <person name="Steglich C."/>
            <person name="Church G.M."/>
            <person name="Richardson P."/>
            <person name="Chisholm S.W."/>
        </authorList>
    </citation>
    <scope>NUCLEOTIDE SEQUENCE [LARGE SCALE GENOMIC DNA]</scope>
    <source>
        <strain evidence="11">MIT 9211</strain>
    </source>
</reference>
<dbReference type="Pfam" id="PF04952">
    <property type="entry name" value="AstE_AspA_hybrid"/>
    <property type="match status" value="1"/>
</dbReference>
<evidence type="ECO:0000256" key="4">
    <source>
        <dbReference type="ARBA" id="ARBA00022833"/>
    </source>
</evidence>
<dbReference type="HOGENOM" id="CLU_083292_0_0_3"/>
<comment type="similarity">
    <text evidence="1 5">Belongs to the AspA/AstE family. Aspartoacylase subfamily.</text>
</comment>
<dbReference type="InterPro" id="IPR016708">
    <property type="entry name" value="Aspartoacylase"/>
</dbReference>
<evidence type="ECO:0000313" key="10">
    <source>
        <dbReference type="EMBL" id="ABX08175.1"/>
    </source>
</evidence>
<dbReference type="GO" id="GO:0005829">
    <property type="term" value="C:cytosol"/>
    <property type="evidence" value="ECO:0007669"/>
    <property type="project" value="TreeGrafter"/>
</dbReference>
<comment type="cofactor">
    <cofactor evidence="5 7">
        <name>Zn(2+)</name>
        <dbReference type="ChEBI" id="CHEBI:29105"/>
    </cofactor>
    <text evidence="5 7">Binds 1 zinc ion per subunit.</text>
</comment>
<dbReference type="Pfam" id="PF24827">
    <property type="entry name" value="AstE_AspA_cat"/>
    <property type="match status" value="1"/>
</dbReference>
<protein>
    <recommendedName>
        <fullName evidence="5">Probable aspartoacylase</fullName>
        <ecNumber evidence="5">3.5.1.15</ecNumber>
    </recommendedName>
</protein>
<evidence type="ECO:0000259" key="8">
    <source>
        <dbReference type="Pfam" id="PF04952"/>
    </source>
</evidence>
<dbReference type="PANTHER" id="PTHR15162">
    <property type="entry name" value="ASPARTOACYLASE"/>
    <property type="match status" value="1"/>
</dbReference>
<keyword evidence="2 5" id="KW-0479">Metal-binding</keyword>
<comment type="catalytic activity">
    <reaction evidence="5">
        <text>an N-acyl-L-aspartate + H2O = a carboxylate + L-aspartate</text>
        <dbReference type="Rhea" id="RHEA:10872"/>
        <dbReference type="ChEBI" id="CHEBI:15377"/>
        <dbReference type="ChEBI" id="CHEBI:29067"/>
        <dbReference type="ChEBI" id="CHEBI:29991"/>
        <dbReference type="ChEBI" id="CHEBI:58497"/>
        <dbReference type="EC" id="3.5.1.15"/>
    </reaction>
</comment>
<evidence type="ECO:0000256" key="2">
    <source>
        <dbReference type="ARBA" id="ARBA00022723"/>
    </source>
</evidence>
<feature type="binding site" evidence="5">
    <location>
        <position position="83"/>
    </location>
    <ligand>
        <name>substrate</name>
    </ligand>
</feature>
<accession>A9BDI9</accession>
<dbReference type="InterPro" id="IPR007036">
    <property type="entry name" value="Aste_AspA_hybrid_dom"/>
</dbReference>
<organism evidence="10 11">
    <name type="scientific">Prochlorococcus marinus (strain MIT 9211)</name>
    <dbReference type="NCBI Taxonomy" id="93059"/>
    <lineage>
        <taxon>Bacteria</taxon>
        <taxon>Bacillati</taxon>
        <taxon>Cyanobacteriota</taxon>
        <taxon>Cyanophyceae</taxon>
        <taxon>Synechococcales</taxon>
        <taxon>Prochlorococcaceae</taxon>
        <taxon>Prochlorococcus</taxon>
    </lineage>
</organism>
<feature type="binding site" evidence="5 7">
    <location>
        <position position="44"/>
    </location>
    <ligand>
        <name>Zn(2+)</name>
        <dbReference type="ChEBI" id="CHEBI:29105"/>
    </ligand>
</feature>
<evidence type="ECO:0000256" key="5">
    <source>
        <dbReference type="HAMAP-Rule" id="MF_00704"/>
    </source>
</evidence>
<dbReference type="PANTHER" id="PTHR15162:SF7">
    <property type="entry name" value="SUCCINYLGLUTAMATE DESUCCINYLASE"/>
    <property type="match status" value="1"/>
</dbReference>
<evidence type="ECO:0000256" key="6">
    <source>
        <dbReference type="PIRSR" id="PIRSR018001-1"/>
    </source>
</evidence>
<dbReference type="HAMAP" id="MF_00704">
    <property type="entry name" value="Aspartoacylase"/>
    <property type="match status" value="1"/>
</dbReference>
<dbReference type="CDD" id="cd06909">
    <property type="entry name" value="M14_ASPA"/>
    <property type="match status" value="1"/>
</dbReference>
<feature type="domain" description="AstE/AspA barrel-sandwich hybrid" evidence="8">
    <location>
        <begin position="233"/>
        <end position="314"/>
    </location>
</feature>
<keyword evidence="3 5" id="KW-0378">Hydrolase</keyword>
<feature type="binding site" evidence="5 7">
    <location>
        <position position="133"/>
    </location>
    <ligand>
        <name>Zn(2+)</name>
        <dbReference type="ChEBI" id="CHEBI:29105"/>
    </ligand>
</feature>
<dbReference type="STRING" id="93059.P9211_02441"/>
<dbReference type="AlphaFoldDB" id="A9BDI9"/>
<dbReference type="NCBIfam" id="NF002601">
    <property type="entry name" value="PRK02259.1"/>
    <property type="match status" value="1"/>
</dbReference>